<name>A0A3S3ZSQ4_9MICO</name>
<proteinExistence type="predicted"/>
<keyword evidence="2" id="KW-1185">Reference proteome</keyword>
<dbReference type="AlphaFoldDB" id="A0A3S3ZSQ4"/>
<organism evidence="1 2">
    <name type="scientific">Labedella phragmitis</name>
    <dbReference type="NCBI Taxonomy" id="2498849"/>
    <lineage>
        <taxon>Bacteria</taxon>
        <taxon>Bacillati</taxon>
        <taxon>Actinomycetota</taxon>
        <taxon>Actinomycetes</taxon>
        <taxon>Micrococcales</taxon>
        <taxon>Microbacteriaceae</taxon>
        <taxon>Labedella</taxon>
    </lineage>
</organism>
<gene>
    <name evidence="1" type="ORF">ELQ90_02500</name>
</gene>
<evidence type="ECO:0000313" key="1">
    <source>
        <dbReference type="EMBL" id="RWZ52833.1"/>
    </source>
</evidence>
<evidence type="ECO:0000313" key="2">
    <source>
        <dbReference type="Proteomes" id="UP000288547"/>
    </source>
</evidence>
<dbReference type="OrthoDB" id="5493262at2"/>
<sequence>MNATVETAIGEYEAWQQKRRDAVTAPLGNLALVLTHWSPAGAPAVDDATAREGQPDSAVLTRLQRTDIDTGEPQEGYRIWRADSPANQAFEGIEYYDYAPEWVIEGRFELVDEQRVVPFEHIRDAGATRGLPVSGDLVFDLDGVEYRFAAFDTDHDGHASLQLVFGDTTNGRESYGAGRFLFLDHPGATSDLAPGDSIPITIDFNRAIVPPCGFSNQMNCPLPPLQNRLPVPLRAGEKRVRFSDGFSI</sequence>
<dbReference type="EMBL" id="RZNB01000001">
    <property type="protein sequence ID" value="RWZ52833.1"/>
    <property type="molecule type" value="Genomic_DNA"/>
</dbReference>
<protein>
    <submittedName>
        <fullName evidence="1">DUF1684 domain-containing protein</fullName>
    </submittedName>
</protein>
<dbReference type="InterPro" id="IPR012467">
    <property type="entry name" value="DUF1684"/>
</dbReference>
<dbReference type="Proteomes" id="UP000288547">
    <property type="component" value="Unassembled WGS sequence"/>
</dbReference>
<comment type="caution">
    <text evidence="1">The sequence shown here is derived from an EMBL/GenBank/DDBJ whole genome shotgun (WGS) entry which is preliminary data.</text>
</comment>
<dbReference type="Pfam" id="PF07920">
    <property type="entry name" value="DUF1684"/>
    <property type="match status" value="1"/>
</dbReference>
<accession>A0A3S3ZSQ4</accession>
<reference evidence="1 2" key="1">
    <citation type="submission" date="2018-12" db="EMBL/GenBank/DDBJ databases">
        <authorList>
            <person name="Li F."/>
        </authorList>
    </citation>
    <scope>NUCLEOTIDE SEQUENCE [LARGE SCALE GENOMIC DNA]</scope>
    <source>
        <strain evidence="1 2">11W25H-1</strain>
    </source>
</reference>
<dbReference type="PANTHER" id="PTHR41913">
    <property type="entry name" value="DUF1684 DOMAIN-CONTAINING PROTEIN"/>
    <property type="match status" value="1"/>
</dbReference>
<dbReference type="PANTHER" id="PTHR41913:SF1">
    <property type="entry name" value="DUF1684 DOMAIN-CONTAINING PROTEIN"/>
    <property type="match status" value="1"/>
</dbReference>
<dbReference type="RefSeq" id="WP_128493676.1">
    <property type="nucleotide sequence ID" value="NZ_RZNB01000001.1"/>
</dbReference>